<gene>
    <name evidence="2" type="ORF">HGRIS_010724</name>
</gene>
<name>A0ABR3IXL0_9AGAR</name>
<evidence type="ECO:0000313" key="3">
    <source>
        <dbReference type="Proteomes" id="UP001556367"/>
    </source>
</evidence>
<dbReference type="InterPro" id="IPR046528">
    <property type="entry name" value="DUF6593"/>
</dbReference>
<dbReference type="Pfam" id="PF20236">
    <property type="entry name" value="DUF6593"/>
    <property type="match status" value="1"/>
</dbReference>
<proteinExistence type="predicted"/>
<protein>
    <recommendedName>
        <fullName evidence="1">DUF6593 domain-containing protein</fullName>
    </recommendedName>
</protein>
<comment type="caution">
    <text evidence="2">The sequence shown here is derived from an EMBL/GenBank/DDBJ whole genome shotgun (WGS) entry which is preliminary data.</text>
</comment>
<feature type="domain" description="DUF6593" evidence="1">
    <location>
        <begin position="9"/>
        <end position="168"/>
    </location>
</feature>
<evidence type="ECO:0000313" key="2">
    <source>
        <dbReference type="EMBL" id="KAL0948106.1"/>
    </source>
</evidence>
<evidence type="ECO:0000259" key="1">
    <source>
        <dbReference type="Pfam" id="PF20236"/>
    </source>
</evidence>
<dbReference type="Proteomes" id="UP001556367">
    <property type="component" value="Unassembled WGS sequence"/>
</dbReference>
<accession>A0ABR3IXL0</accession>
<dbReference type="EMBL" id="JASNQZ010000014">
    <property type="protein sequence ID" value="KAL0948106.1"/>
    <property type="molecule type" value="Genomic_DNA"/>
</dbReference>
<sequence length="174" mass="19923">MKLLLSNSTPTNASYTLESGQIIYRVTTPFKLKNSLSTIERVVPNDDADDMRDVFDELATIQWKIIESSIITTRGTSREVKEVFRKVRTGWFGRNMAFKAPDGLEYCWKPRPFGLKLFLNDGSDTLIAKSKQSNVFKSHQGYLDILPGGEHIADSILVTFVYIEKLRQRERQSQ</sequence>
<organism evidence="2 3">
    <name type="scientific">Hohenbuehelia grisea</name>
    <dbReference type="NCBI Taxonomy" id="104357"/>
    <lineage>
        <taxon>Eukaryota</taxon>
        <taxon>Fungi</taxon>
        <taxon>Dikarya</taxon>
        <taxon>Basidiomycota</taxon>
        <taxon>Agaricomycotina</taxon>
        <taxon>Agaricomycetes</taxon>
        <taxon>Agaricomycetidae</taxon>
        <taxon>Agaricales</taxon>
        <taxon>Pleurotineae</taxon>
        <taxon>Pleurotaceae</taxon>
        <taxon>Hohenbuehelia</taxon>
    </lineage>
</organism>
<reference evidence="3" key="1">
    <citation type="submission" date="2024-06" db="EMBL/GenBank/DDBJ databases">
        <title>Multi-omics analyses provide insights into the biosynthesis of the anticancer antibiotic pleurotin in Hohenbuehelia grisea.</title>
        <authorList>
            <person name="Weaver J.A."/>
            <person name="Alberti F."/>
        </authorList>
    </citation>
    <scope>NUCLEOTIDE SEQUENCE [LARGE SCALE GENOMIC DNA]</scope>
    <source>
        <strain evidence="3">T-177</strain>
    </source>
</reference>
<keyword evidence="3" id="KW-1185">Reference proteome</keyword>